<dbReference type="AlphaFoldDB" id="A0A1M6K9E0"/>
<name>A0A1M6K9E0_9FLAO</name>
<feature type="transmembrane region" description="Helical" evidence="1">
    <location>
        <begin position="20"/>
        <end position="40"/>
    </location>
</feature>
<dbReference type="EMBL" id="FQYP01000010">
    <property type="protein sequence ID" value="SHJ55561.1"/>
    <property type="molecule type" value="Genomic_DNA"/>
</dbReference>
<keyword evidence="1" id="KW-0812">Transmembrane</keyword>
<evidence type="ECO:0000256" key="1">
    <source>
        <dbReference type="SAM" id="Phobius"/>
    </source>
</evidence>
<feature type="transmembrane region" description="Helical" evidence="1">
    <location>
        <begin position="60"/>
        <end position="82"/>
    </location>
</feature>
<protein>
    <submittedName>
        <fullName evidence="2">Uncharacterized protein</fullName>
    </submittedName>
</protein>
<dbReference type="RefSeq" id="WP_073320676.1">
    <property type="nucleotide sequence ID" value="NZ_FQYP01000010.1"/>
</dbReference>
<gene>
    <name evidence="2" type="ORF">SAMN04488508_110146</name>
</gene>
<reference evidence="3" key="1">
    <citation type="submission" date="2016-11" db="EMBL/GenBank/DDBJ databases">
        <authorList>
            <person name="Varghese N."/>
            <person name="Submissions S."/>
        </authorList>
    </citation>
    <scope>NUCLEOTIDE SEQUENCE [LARGE SCALE GENOMIC DNA]</scope>
    <source>
        <strain evidence="3">DSM 22623</strain>
    </source>
</reference>
<evidence type="ECO:0000313" key="3">
    <source>
        <dbReference type="Proteomes" id="UP000184432"/>
    </source>
</evidence>
<dbReference type="OrthoDB" id="7355303at2"/>
<keyword evidence="1" id="KW-1133">Transmembrane helix</keyword>
<organism evidence="2 3">
    <name type="scientific">Aquimarina spongiae</name>
    <dbReference type="NCBI Taxonomy" id="570521"/>
    <lineage>
        <taxon>Bacteria</taxon>
        <taxon>Pseudomonadati</taxon>
        <taxon>Bacteroidota</taxon>
        <taxon>Flavobacteriia</taxon>
        <taxon>Flavobacteriales</taxon>
        <taxon>Flavobacteriaceae</taxon>
        <taxon>Aquimarina</taxon>
    </lineage>
</organism>
<dbReference type="Proteomes" id="UP000184432">
    <property type="component" value="Unassembled WGS sequence"/>
</dbReference>
<evidence type="ECO:0000313" key="2">
    <source>
        <dbReference type="EMBL" id="SHJ55561.1"/>
    </source>
</evidence>
<accession>A0A1M6K9E0</accession>
<sequence>MSEKVANSTALNKRNNTKIYLIVASIIFGILILPSLPMIIMSPMMFDSPGSENSIPTITLVISLVAYPFVTVFSIVVSWIAFVKRRHLFAIIAASLPVLNILIGIAAIVYMAVVCDGNLDC</sequence>
<keyword evidence="1" id="KW-0472">Membrane</keyword>
<feature type="transmembrane region" description="Helical" evidence="1">
    <location>
        <begin position="89"/>
        <end position="113"/>
    </location>
</feature>
<keyword evidence="3" id="KW-1185">Reference proteome</keyword>
<proteinExistence type="predicted"/>